<dbReference type="EMBL" id="PVWQ01000001">
    <property type="protein sequence ID" value="RDW92926.1"/>
    <property type="molecule type" value="Genomic_DNA"/>
</dbReference>
<evidence type="ECO:0000256" key="2">
    <source>
        <dbReference type="ARBA" id="ARBA00022630"/>
    </source>
</evidence>
<dbReference type="InterPro" id="IPR006076">
    <property type="entry name" value="FAD-dep_OxRdtase"/>
</dbReference>
<dbReference type="InterPro" id="IPR050493">
    <property type="entry name" value="FAD-dep_Monooxygenase_BioMet"/>
</dbReference>
<dbReference type="SUPFAM" id="SSF51905">
    <property type="entry name" value="FAD/NAD(P)-binding domain"/>
    <property type="match status" value="1"/>
</dbReference>
<keyword evidence="3" id="KW-0274">FAD</keyword>
<dbReference type="Pfam" id="PF01266">
    <property type="entry name" value="DAO"/>
    <property type="match status" value="1"/>
</dbReference>
<dbReference type="STRING" id="1810919.A0A3D8T2Z5"/>
<dbReference type="GeneID" id="38110618"/>
<evidence type="ECO:0000256" key="3">
    <source>
        <dbReference type="ARBA" id="ARBA00022827"/>
    </source>
</evidence>
<dbReference type="Proteomes" id="UP000256690">
    <property type="component" value="Unassembled WGS sequence"/>
</dbReference>
<dbReference type="OrthoDB" id="9993796at2759"/>
<dbReference type="RefSeq" id="XP_026608109.1">
    <property type="nucleotide sequence ID" value="XM_026742264.1"/>
</dbReference>
<feature type="region of interest" description="Disordered" evidence="6">
    <location>
        <begin position="385"/>
        <end position="415"/>
    </location>
</feature>
<dbReference type="InterPro" id="IPR036188">
    <property type="entry name" value="FAD/NAD-bd_sf"/>
</dbReference>
<reference evidence="9 10" key="1">
    <citation type="journal article" date="2018" name="IMA Fungus">
        <title>IMA Genome-F 9: Draft genome sequence of Annulohypoxylon stygium, Aspergillus mulundensis, Berkeleyomyces basicola (syn. Thielaviopsis basicola), Ceratocystis smalleyi, two Cercospora beticola strains, Coleophoma cylindrospora, Fusarium fracticaudum, Phialophora cf. hyalina, and Morchella septimelata.</title>
        <authorList>
            <person name="Wingfield B.D."/>
            <person name="Bills G.F."/>
            <person name="Dong Y."/>
            <person name="Huang W."/>
            <person name="Nel W.J."/>
            <person name="Swalarsk-Parry B.S."/>
            <person name="Vaghefi N."/>
            <person name="Wilken P.M."/>
            <person name="An Z."/>
            <person name="de Beer Z.W."/>
            <person name="De Vos L."/>
            <person name="Chen L."/>
            <person name="Duong T.A."/>
            <person name="Gao Y."/>
            <person name="Hammerbacher A."/>
            <person name="Kikkert J.R."/>
            <person name="Li Y."/>
            <person name="Li H."/>
            <person name="Li K."/>
            <person name="Li Q."/>
            <person name="Liu X."/>
            <person name="Ma X."/>
            <person name="Naidoo K."/>
            <person name="Pethybridge S.J."/>
            <person name="Sun J."/>
            <person name="Steenkamp E.T."/>
            <person name="van der Nest M.A."/>
            <person name="van Wyk S."/>
            <person name="Wingfield M.J."/>
            <person name="Xiong C."/>
            <person name="Yue Q."/>
            <person name="Zhang X."/>
        </authorList>
    </citation>
    <scope>NUCLEOTIDE SEQUENCE [LARGE SCALE GENOMIC DNA]</scope>
    <source>
        <strain evidence="9 10">DSM 5745</strain>
    </source>
</reference>
<keyword evidence="5" id="KW-0503">Monooxygenase</keyword>
<proteinExistence type="inferred from homology"/>
<protein>
    <submittedName>
        <fullName evidence="9">Uncharacterized protein</fullName>
    </submittedName>
</protein>
<accession>A0A3D8T2Z5</accession>
<dbReference type="PANTHER" id="PTHR13789">
    <property type="entry name" value="MONOOXYGENASE"/>
    <property type="match status" value="1"/>
</dbReference>
<comment type="caution">
    <text evidence="9">The sequence shown here is derived from an EMBL/GenBank/DDBJ whole genome shotgun (WGS) entry which is preliminary data.</text>
</comment>
<evidence type="ECO:0000256" key="4">
    <source>
        <dbReference type="ARBA" id="ARBA00023002"/>
    </source>
</evidence>
<evidence type="ECO:0000259" key="8">
    <source>
        <dbReference type="Pfam" id="PF01494"/>
    </source>
</evidence>
<feature type="domain" description="FAD-binding" evidence="8">
    <location>
        <begin position="97"/>
        <end position="333"/>
    </location>
</feature>
<evidence type="ECO:0000256" key="1">
    <source>
        <dbReference type="ARBA" id="ARBA00007992"/>
    </source>
</evidence>
<sequence>MSDAKPLDIIIVGAGISGLAAAGALGRQGHRVVVLEKSKFNKETGAAINAPPNCTALLEWMDIDLRDHGGTLMEEEYFLVHRCDLHGALKRQALKTAKIYTSCDIVSINATTNRPSVTLDDGRVFVGDLLIGADGLHSIVRPKIAPNAPSPTPADKSCFRWLLSASDIRKLKTTKHVVRRGALMEWAEVGKARLVMYPCSNNEVLNLVAFMPTAEVGKLTEGYEATGNKGVLTTGFERFCPAVRELIDRAGEDLKVWQLYNMAALPRYVIEHAALIGDAAHPFQPYLGQGGAMAIEDAVSLAIFLPMGTAAKDIPQRLKLYENTRRPRVELALHYTALNARNEDQESMDPETAAEIAKVMGQIGAHNEVAHSTAVLQEALTRCAPERRAECDSNASEPELGNRLPTDLPSSLGQA</sequence>
<dbReference type="GO" id="GO:0071949">
    <property type="term" value="F:FAD binding"/>
    <property type="evidence" value="ECO:0007669"/>
    <property type="project" value="InterPro"/>
</dbReference>
<evidence type="ECO:0000313" key="10">
    <source>
        <dbReference type="Proteomes" id="UP000256690"/>
    </source>
</evidence>
<dbReference type="PRINTS" id="PR00420">
    <property type="entry name" value="RNGMNOXGNASE"/>
</dbReference>
<keyword evidence="2" id="KW-0285">Flavoprotein</keyword>
<name>A0A3D8T2Z5_9EURO</name>
<dbReference type="SUPFAM" id="SSF54373">
    <property type="entry name" value="FAD-linked reductases, C-terminal domain"/>
    <property type="match status" value="1"/>
</dbReference>
<feature type="domain" description="FAD dependent oxidoreductase" evidence="7">
    <location>
        <begin position="8"/>
        <end position="42"/>
    </location>
</feature>
<keyword evidence="10" id="KW-1185">Reference proteome</keyword>
<evidence type="ECO:0000256" key="5">
    <source>
        <dbReference type="ARBA" id="ARBA00023033"/>
    </source>
</evidence>
<dbReference type="PANTHER" id="PTHR13789:SF317">
    <property type="entry name" value="FAD-BINDING DOMAIN-CONTAINING PROTEIN-RELATED"/>
    <property type="match status" value="1"/>
</dbReference>
<evidence type="ECO:0000313" key="9">
    <source>
        <dbReference type="EMBL" id="RDW92926.1"/>
    </source>
</evidence>
<keyword evidence="4" id="KW-0560">Oxidoreductase</keyword>
<evidence type="ECO:0000256" key="6">
    <source>
        <dbReference type="SAM" id="MobiDB-lite"/>
    </source>
</evidence>
<organism evidence="9 10">
    <name type="scientific">Aspergillus mulundensis</name>
    <dbReference type="NCBI Taxonomy" id="1810919"/>
    <lineage>
        <taxon>Eukaryota</taxon>
        <taxon>Fungi</taxon>
        <taxon>Dikarya</taxon>
        <taxon>Ascomycota</taxon>
        <taxon>Pezizomycotina</taxon>
        <taxon>Eurotiomycetes</taxon>
        <taxon>Eurotiomycetidae</taxon>
        <taxon>Eurotiales</taxon>
        <taxon>Aspergillaceae</taxon>
        <taxon>Aspergillus</taxon>
        <taxon>Aspergillus subgen. Nidulantes</taxon>
    </lineage>
</organism>
<dbReference type="GO" id="GO:0004497">
    <property type="term" value="F:monooxygenase activity"/>
    <property type="evidence" value="ECO:0007669"/>
    <property type="project" value="UniProtKB-KW"/>
</dbReference>
<evidence type="ECO:0000259" key="7">
    <source>
        <dbReference type="Pfam" id="PF01266"/>
    </source>
</evidence>
<dbReference type="InterPro" id="IPR002938">
    <property type="entry name" value="FAD-bd"/>
</dbReference>
<dbReference type="Gene3D" id="3.50.50.60">
    <property type="entry name" value="FAD/NAD(P)-binding domain"/>
    <property type="match status" value="1"/>
</dbReference>
<gene>
    <name evidence="9" type="ORF">DSM5745_00248</name>
</gene>
<comment type="similarity">
    <text evidence="1">Belongs to the paxM FAD-dependent monooxygenase family.</text>
</comment>
<dbReference type="Pfam" id="PF01494">
    <property type="entry name" value="FAD_binding_3"/>
    <property type="match status" value="1"/>
</dbReference>
<dbReference type="AlphaFoldDB" id="A0A3D8T2Z5"/>